<sequence length="51" mass="5591">MAQIPSHEGSVTKDSGEKTKQRRTKSSIPANNYVIIGEGEIAQKTDGFNDR</sequence>
<evidence type="ECO:0000313" key="3">
    <source>
        <dbReference type="Proteomes" id="UP000076502"/>
    </source>
</evidence>
<organism evidence="2 3">
    <name type="scientific">Dufourea novaeangliae</name>
    <name type="common">Sweat bee</name>
    <dbReference type="NCBI Taxonomy" id="178035"/>
    <lineage>
        <taxon>Eukaryota</taxon>
        <taxon>Metazoa</taxon>
        <taxon>Ecdysozoa</taxon>
        <taxon>Arthropoda</taxon>
        <taxon>Hexapoda</taxon>
        <taxon>Insecta</taxon>
        <taxon>Pterygota</taxon>
        <taxon>Neoptera</taxon>
        <taxon>Endopterygota</taxon>
        <taxon>Hymenoptera</taxon>
        <taxon>Apocrita</taxon>
        <taxon>Aculeata</taxon>
        <taxon>Apoidea</taxon>
        <taxon>Anthophila</taxon>
        <taxon>Halictidae</taxon>
        <taxon>Rophitinae</taxon>
        <taxon>Dufourea</taxon>
    </lineage>
</organism>
<evidence type="ECO:0000313" key="2">
    <source>
        <dbReference type="EMBL" id="KZC13583.1"/>
    </source>
</evidence>
<accession>A0A154PNZ7</accession>
<gene>
    <name evidence="2" type="ORF">WN55_05135</name>
</gene>
<dbReference type="EMBL" id="KQ435007">
    <property type="protein sequence ID" value="KZC13583.1"/>
    <property type="molecule type" value="Genomic_DNA"/>
</dbReference>
<protein>
    <submittedName>
        <fullName evidence="2">Uncharacterized protein</fullName>
    </submittedName>
</protein>
<reference evidence="2 3" key="1">
    <citation type="submission" date="2015-07" db="EMBL/GenBank/DDBJ databases">
        <title>The genome of Dufourea novaeangliae.</title>
        <authorList>
            <person name="Pan H."/>
            <person name="Kapheim K."/>
        </authorList>
    </citation>
    <scope>NUCLEOTIDE SEQUENCE [LARGE SCALE GENOMIC DNA]</scope>
    <source>
        <strain evidence="2">0120121106</strain>
        <tissue evidence="2">Whole body</tissue>
    </source>
</reference>
<evidence type="ECO:0000256" key="1">
    <source>
        <dbReference type="SAM" id="MobiDB-lite"/>
    </source>
</evidence>
<feature type="region of interest" description="Disordered" evidence="1">
    <location>
        <begin position="1"/>
        <end position="32"/>
    </location>
</feature>
<dbReference type="Proteomes" id="UP000076502">
    <property type="component" value="Unassembled WGS sequence"/>
</dbReference>
<proteinExistence type="predicted"/>
<dbReference type="AlphaFoldDB" id="A0A154PNZ7"/>
<keyword evidence="3" id="KW-1185">Reference proteome</keyword>
<feature type="compositionally biased region" description="Basic and acidic residues" evidence="1">
    <location>
        <begin position="10"/>
        <end position="19"/>
    </location>
</feature>
<name>A0A154PNZ7_DUFNO</name>